<proteinExistence type="predicted"/>
<organism evidence="1 2">
    <name type="scientific">Agrobacterium salinitolerans</name>
    <dbReference type="NCBI Taxonomy" id="1183413"/>
    <lineage>
        <taxon>Bacteria</taxon>
        <taxon>Pseudomonadati</taxon>
        <taxon>Pseudomonadota</taxon>
        <taxon>Alphaproteobacteria</taxon>
        <taxon>Hyphomicrobiales</taxon>
        <taxon>Rhizobiaceae</taxon>
        <taxon>Rhizobium/Agrobacterium group</taxon>
        <taxon>Agrobacterium</taxon>
    </lineage>
</organism>
<dbReference type="PANTHER" id="PTHR21366:SF22">
    <property type="entry name" value="VOC DOMAIN-CONTAINING PROTEIN"/>
    <property type="match status" value="1"/>
</dbReference>
<evidence type="ECO:0000313" key="2">
    <source>
        <dbReference type="Proteomes" id="UP000298735"/>
    </source>
</evidence>
<dbReference type="PROSITE" id="PS51819">
    <property type="entry name" value="VOC"/>
    <property type="match status" value="1"/>
</dbReference>
<gene>
    <name evidence="1" type="ORF">CFBP5507_10450</name>
</gene>
<accession>A0A4Z1R096</accession>
<dbReference type="InterPro" id="IPR037523">
    <property type="entry name" value="VOC_core"/>
</dbReference>
<reference evidence="1" key="1">
    <citation type="submission" date="2022-10" db="EMBL/GenBank/DDBJ databases">
        <title>Complete genome sequence of Agrobacterium salinitolerans CFBP5507.</title>
        <authorList>
            <person name="Tchabashvili S."/>
            <person name="Yen H.-C."/>
            <person name="Haryono M."/>
            <person name="Lin Y.-C."/>
            <person name="Lai E.-M."/>
            <person name="Kuo C.-H."/>
        </authorList>
    </citation>
    <scope>NUCLEOTIDE SEQUENCE</scope>
    <source>
        <strain evidence="1">CFBP5507</strain>
    </source>
</reference>
<dbReference type="SUPFAM" id="SSF54593">
    <property type="entry name" value="Glyoxalase/Bleomycin resistance protein/Dihydroxybiphenyl dioxygenase"/>
    <property type="match status" value="1"/>
</dbReference>
<dbReference type="InterPro" id="IPR004360">
    <property type="entry name" value="Glyas_Fos-R_dOase_dom"/>
</dbReference>
<dbReference type="Gene3D" id="3.10.180.10">
    <property type="entry name" value="2,3-Dihydroxybiphenyl 1,2-Dioxygenase, domain 1"/>
    <property type="match status" value="1"/>
</dbReference>
<protein>
    <submittedName>
        <fullName evidence="1">VOC family protein</fullName>
    </submittedName>
</protein>
<name>A0A4Z1R096_9HYPH</name>
<dbReference type="InterPro" id="IPR029068">
    <property type="entry name" value="Glyas_Bleomycin-R_OHBP_Dase"/>
</dbReference>
<dbReference type="AlphaFoldDB" id="A0A4Z1R096"/>
<evidence type="ECO:0000313" key="1">
    <source>
        <dbReference type="EMBL" id="UYZ06664.1"/>
    </source>
</evidence>
<dbReference type="Pfam" id="PF00903">
    <property type="entry name" value="Glyoxalase"/>
    <property type="match status" value="1"/>
</dbReference>
<dbReference type="OrthoDB" id="9812656at2"/>
<dbReference type="PANTHER" id="PTHR21366">
    <property type="entry name" value="GLYOXALASE FAMILY PROTEIN"/>
    <property type="match status" value="1"/>
</dbReference>
<sequence length="138" mass="15869">MRPPAAIMETAIYVDDLDAAEAFYRDVFELEIVRKLPGQFVFFRCGQQMLLVFDPEKSRKADPENPIPRHGAVGEGHFCFYAKDKQDVDAWKTRFEAFGIPIEHYHRWPNDSYSVYIRDPAGNSVEVGEGKLWGIEQA</sequence>
<dbReference type="EMBL" id="CP109968">
    <property type="protein sequence ID" value="UYZ06664.1"/>
    <property type="molecule type" value="Genomic_DNA"/>
</dbReference>
<dbReference type="Proteomes" id="UP000298735">
    <property type="component" value="Chromosome Circular"/>
</dbReference>
<dbReference type="RefSeq" id="WP_137410820.1">
    <property type="nucleotide sequence ID" value="NZ_CP074393.1"/>
</dbReference>
<dbReference type="CDD" id="cd08354">
    <property type="entry name" value="VOC_like"/>
    <property type="match status" value="1"/>
</dbReference>
<dbReference type="InterPro" id="IPR050383">
    <property type="entry name" value="GlyoxalaseI/FosfomycinResist"/>
</dbReference>
<dbReference type="KEGG" id="asal:CFBP5507_10450"/>